<dbReference type="HOGENOM" id="CLU_149932_0_0_7"/>
<gene>
    <name evidence="2" type="ordered locus">Geob_0343</name>
</gene>
<dbReference type="AlphaFoldDB" id="B9LYY2"/>
<feature type="chain" id="PRO_5002888523" description="Anti-sigma factor" evidence="1">
    <location>
        <begin position="21"/>
        <end position="135"/>
    </location>
</feature>
<dbReference type="KEGG" id="geo:Geob_0343"/>
<accession>B9LYY2</accession>
<dbReference type="EMBL" id="CP001390">
    <property type="protein sequence ID" value="ACM18714.1"/>
    <property type="molecule type" value="Genomic_DNA"/>
</dbReference>
<keyword evidence="3" id="KW-1185">Reference proteome</keyword>
<keyword evidence="1" id="KW-0732">Signal</keyword>
<organism evidence="2 3">
    <name type="scientific">Geotalea daltonii (strain DSM 22248 / JCM 15807 / FRC-32)</name>
    <name type="common">Geobacter daltonii</name>
    <dbReference type="NCBI Taxonomy" id="316067"/>
    <lineage>
        <taxon>Bacteria</taxon>
        <taxon>Pseudomonadati</taxon>
        <taxon>Thermodesulfobacteriota</taxon>
        <taxon>Desulfuromonadia</taxon>
        <taxon>Geobacterales</taxon>
        <taxon>Geobacteraceae</taxon>
        <taxon>Geotalea</taxon>
    </lineage>
</organism>
<reference evidence="2 3" key="1">
    <citation type="submission" date="2009-01" db="EMBL/GenBank/DDBJ databases">
        <title>Complete sequence of Geobacter sp. FRC-32.</title>
        <authorList>
            <consortium name="US DOE Joint Genome Institute"/>
            <person name="Lucas S."/>
            <person name="Copeland A."/>
            <person name="Lapidus A."/>
            <person name="Glavina del Rio T."/>
            <person name="Dalin E."/>
            <person name="Tice H."/>
            <person name="Bruce D."/>
            <person name="Goodwin L."/>
            <person name="Pitluck S."/>
            <person name="Saunders E."/>
            <person name="Brettin T."/>
            <person name="Detter J.C."/>
            <person name="Han C."/>
            <person name="Larimer F."/>
            <person name="Land M."/>
            <person name="Hauser L."/>
            <person name="Kyrpides N."/>
            <person name="Ovchinnikova G."/>
            <person name="Kostka J."/>
            <person name="Richardson P."/>
        </authorList>
    </citation>
    <scope>NUCLEOTIDE SEQUENCE [LARGE SCALE GENOMIC DNA]</scope>
    <source>
        <strain evidence="3">DSM 22248 / JCM 15807 / FRC-32</strain>
    </source>
</reference>
<evidence type="ECO:0000313" key="2">
    <source>
        <dbReference type="EMBL" id="ACM18714.1"/>
    </source>
</evidence>
<name>B9LYY2_GEODF</name>
<dbReference type="OrthoDB" id="676347at2"/>
<dbReference type="eggNOG" id="ENOG5032Y2Z">
    <property type="taxonomic scope" value="Bacteria"/>
</dbReference>
<evidence type="ECO:0008006" key="4">
    <source>
        <dbReference type="Google" id="ProtNLM"/>
    </source>
</evidence>
<sequence length="135" mass="14808">MKKYMLLAAASLFLGLTGCAKEVVVPPSAELPAVIGEAKATKDPNGNTRVRLRVEHMAPPQNLQPPKSVYVVWVETPEKQRFNLGQLRVDEKRRGQLDATTAFKVFRLVVTPEDFPTVTEPTGPEVLATGVLEAK</sequence>
<dbReference type="PROSITE" id="PS51257">
    <property type="entry name" value="PROKAR_LIPOPROTEIN"/>
    <property type="match status" value="1"/>
</dbReference>
<dbReference type="RefSeq" id="WP_012645443.1">
    <property type="nucleotide sequence ID" value="NC_011979.1"/>
</dbReference>
<feature type="signal peptide" evidence="1">
    <location>
        <begin position="1"/>
        <end position="20"/>
    </location>
</feature>
<proteinExistence type="predicted"/>
<dbReference type="STRING" id="316067.Geob_0343"/>
<evidence type="ECO:0000313" key="3">
    <source>
        <dbReference type="Proteomes" id="UP000007721"/>
    </source>
</evidence>
<dbReference type="Proteomes" id="UP000007721">
    <property type="component" value="Chromosome"/>
</dbReference>
<evidence type="ECO:0000256" key="1">
    <source>
        <dbReference type="SAM" id="SignalP"/>
    </source>
</evidence>
<protein>
    <recommendedName>
        <fullName evidence="4">Anti-sigma factor</fullName>
    </recommendedName>
</protein>